<gene>
    <name evidence="3" type="ORF">EZJ43_01050</name>
</gene>
<comment type="caution">
    <text evidence="3">The sequence shown here is derived from an EMBL/GenBank/DDBJ whole genome shotgun (WGS) entry which is preliminary data.</text>
</comment>
<protein>
    <submittedName>
        <fullName evidence="3">Acyltransferase</fullName>
    </submittedName>
</protein>
<feature type="transmembrane region" description="Helical" evidence="1">
    <location>
        <begin position="341"/>
        <end position="362"/>
    </location>
</feature>
<feature type="transmembrane region" description="Helical" evidence="1">
    <location>
        <begin position="245"/>
        <end position="262"/>
    </location>
</feature>
<evidence type="ECO:0000313" key="3">
    <source>
        <dbReference type="EMBL" id="TDG37712.1"/>
    </source>
</evidence>
<feature type="transmembrane region" description="Helical" evidence="1">
    <location>
        <begin position="311"/>
        <end position="329"/>
    </location>
</feature>
<name>A0A4R5MPH2_9SPHI</name>
<feature type="transmembrane region" description="Helical" evidence="1">
    <location>
        <begin position="94"/>
        <end position="115"/>
    </location>
</feature>
<dbReference type="Proteomes" id="UP000295668">
    <property type="component" value="Unassembled WGS sequence"/>
</dbReference>
<reference evidence="3 4" key="1">
    <citation type="submission" date="2019-02" db="EMBL/GenBank/DDBJ databases">
        <title>Pedobacter sp. nov., a novel speices isolated from soil of pinguins habitat in Antarcitica.</title>
        <authorList>
            <person name="He R.-H."/>
        </authorList>
    </citation>
    <scope>NUCLEOTIDE SEQUENCE [LARGE SCALE GENOMIC DNA]</scope>
    <source>
        <strain evidence="3 4">E01020</strain>
    </source>
</reference>
<feature type="domain" description="Acyltransferase 3" evidence="2">
    <location>
        <begin position="12"/>
        <end position="354"/>
    </location>
</feature>
<dbReference type="RefSeq" id="WP_133260800.1">
    <property type="nucleotide sequence ID" value="NZ_SJCY01000001.1"/>
</dbReference>
<organism evidence="3 4">
    <name type="scientific">Pedobacter changchengzhani</name>
    <dbReference type="NCBI Taxonomy" id="2529274"/>
    <lineage>
        <taxon>Bacteria</taxon>
        <taxon>Pseudomonadati</taxon>
        <taxon>Bacteroidota</taxon>
        <taxon>Sphingobacteriia</taxon>
        <taxon>Sphingobacteriales</taxon>
        <taxon>Sphingobacteriaceae</taxon>
        <taxon>Pedobacter</taxon>
    </lineage>
</organism>
<dbReference type="OrthoDB" id="290051at2"/>
<feature type="transmembrane region" description="Helical" evidence="1">
    <location>
        <begin position="49"/>
        <end position="74"/>
    </location>
</feature>
<keyword evidence="1" id="KW-0812">Transmembrane</keyword>
<evidence type="ECO:0000256" key="1">
    <source>
        <dbReference type="SAM" id="Phobius"/>
    </source>
</evidence>
<evidence type="ECO:0000313" key="4">
    <source>
        <dbReference type="Proteomes" id="UP000295668"/>
    </source>
</evidence>
<dbReference type="PANTHER" id="PTHR23028:SF53">
    <property type="entry name" value="ACYL_TRANSF_3 DOMAIN-CONTAINING PROTEIN"/>
    <property type="match status" value="1"/>
</dbReference>
<keyword evidence="3" id="KW-0012">Acyltransferase</keyword>
<dbReference type="GO" id="GO:0016020">
    <property type="term" value="C:membrane"/>
    <property type="evidence" value="ECO:0007669"/>
    <property type="project" value="TreeGrafter"/>
</dbReference>
<keyword evidence="4" id="KW-1185">Reference proteome</keyword>
<keyword evidence="3" id="KW-0808">Transferase</keyword>
<dbReference type="InterPro" id="IPR002656">
    <property type="entry name" value="Acyl_transf_3_dom"/>
</dbReference>
<accession>A0A4R5MPH2</accession>
<dbReference type="InterPro" id="IPR050879">
    <property type="entry name" value="Acyltransferase_3"/>
</dbReference>
<keyword evidence="1" id="KW-1133">Transmembrane helix</keyword>
<feature type="transmembrane region" description="Helical" evidence="1">
    <location>
        <begin position="181"/>
        <end position="198"/>
    </location>
</feature>
<dbReference type="PANTHER" id="PTHR23028">
    <property type="entry name" value="ACETYLTRANSFERASE"/>
    <property type="match status" value="1"/>
</dbReference>
<proteinExistence type="predicted"/>
<dbReference type="AlphaFoldDB" id="A0A4R5MPH2"/>
<evidence type="ECO:0000259" key="2">
    <source>
        <dbReference type="Pfam" id="PF01757"/>
    </source>
</evidence>
<dbReference type="Pfam" id="PF01757">
    <property type="entry name" value="Acyl_transf_3"/>
    <property type="match status" value="1"/>
</dbReference>
<feature type="transmembrane region" description="Helical" evidence="1">
    <location>
        <begin position="274"/>
        <end position="290"/>
    </location>
</feature>
<keyword evidence="1" id="KW-0472">Membrane</keyword>
<dbReference type="GO" id="GO:0009103">
    <property type="term" value="P:lipopolysaccharide biosynthetic process"/>
    <property type="evidence" value="ECO:0007669"/>
    <property type="project" value="TreeGrafter"/>
</dbReference>
<dbReference type="EMBL" id="SJCY01000001">
    <property type="protein sequence ID" value="TDG37712.1"/>
    <property type="molecule type" value="Genomic_DNA"/>
</dbReference>
<dbReference type="GO" id="GO:0016747">
    <property type="term" value="F:acyltransferase activity, transferring groups other than amino-acyl groups"/>
    <property type="evidence" value="ECO:0007669"/>
    <property type="project" value="InterPro"/>
</dbReference>
<sequence length="371" mass="42994">MDVNQKAKSYIKGLDGLRGIAAILVILGHIELLKKVFGFKNVYDGGGPFYIYLGALAVTFFFVLSGFLITYLLLNEREKNNNISIKNFYLRRVLRIWPVYYLLFIIGFIAFPFIINSNLLLPNHIPKDNYWRSFLFNFLLLPNFVKPSNPIAFQSWSIGVEEQFYIFWPLIIARITSLKKLFIAMVLIIVSIYLLRSAMIVNNFSDYNFQFLVKINQFFGACRFDNMAIGGLLAIFYFKKPHLEINFFSKVIIIISLSILLIKQPAIGFGLDNVIAAIIFALLIALVAYAKNISFLEHKIFKFLGRISYGIYMYHVIGIIIAINIIRYFNRSFNGEGFYNIILYILTIIITILIANVSYIYLEKYFLKFKK</sequence>